<dbReference type="PROSITE" id="PS50975">
    <property type="entry name" value="ATP_GRASP"/>
    <property type="match status" value="1"/>
</dbReference>
<dbReference type="GeneID" id="93150020"/>
<dbReference type="InterPro" id="IPR005479">
    <property type="entry name" value="CPAse_ATP-bd"/>
</dbReference>
<dbReference type="Pfam" id="PF02786">
    <property type="entry name" value="CPSase_L_D2"/>
    <property type="match status" value="1"/>
</dbReference>
<dbReference type="OrthoDB" id="9803907at2"/>
<dbReference type="Gene3D" id="3.30.470.20">
    <property type="entry name" value="ATP-grasp fold, B domain"/>
    <property type="match status" value="1"/>
</dbReference>
<gene>
    <name evidence="6" type="ORF">CE91St55_52690</name>
    <name evidence="7" type="ORF">GNE07_27560</name>
</gene>
<reference evidence="6" key="2">
    <citation type="submission" date="2022-01" db="EMBL/GenBank/DDBJ databases">
        <title>Novel bile acid biosynthetic pathways are enriched in the microbiome of centenarians.</title>
        <authorList>
            <person name="Sato Y."/>
            <person name="Atarashi K."/>
            <person name="Plichta R.D."/>
            <person name="Arai Y."/>
            <person name="Sasajima S."/>
            <person name="Kearney M.S."/>
            <person name="Suda W."/>
            <person name="Takeshita K."/>
            <person name="Sasaki T."/>
            <person name="Okamoto S."/>
            <person name="Skelly N.A."/>
            <person name="Okamura Y."/>
            <person name="Vlamakis H."/>
            <person name="Li Y."/>
            <person name="Tanoue T."/>
            <person name="Takei H."/>
            <person name="Nittono H."/>
            <person name="Narushima S."/>
            <person name="Irie J."/>
            <person name="Itoh H."/>
            <person name="Moriya K."/>
            <person name="Sugiura Y."/>
            <person name="Suematsu M."/>
            <person name="Moritoki N."/>
            <person name="Shibata S."/>
            <person name="Littman R.D."/>
            <person name="Fischbach A.M."/>
            <person name="Uwamino Y."/>
            <person name="Inoue T."/>
            <person name="Honda A."/>
            <person name="Hattori M."/>
            <person name="Murai T."/>
            <person name="Xavier J.R."/>
            <person name="Hirose N."/>
            <person name="Honda K."/>
        </authorList>
    </citation>
    <scope>NUCLEOTIDE SEQUENCE</scope>
    <source>
        <strain evidence="6">CE91-St55</strain>
    </source>
</reference>
<reference evidence="7 8" key="1">
    <citation type="submission" date="2019-09" db="EMBL/GenBank/DDBJ databases">
        <title>Draft genome sequencing of Hungatella hathewayi 123Y-2.</title>
        <authorList>
            <person name="Lv Q."/>
            <person name="Li S."/>
        </authorList>
    </citation>
    <scope>NUCLEOTIDE SEQUENCE [LARGE SCALE GENOMIC DNA]</scope>
    <source>
        <strain evidence="7 8">123Y-2</strain>
    </source>
</reference>
<dbReference type="EMBL" id="BQNJ01000002">
    <property type="protein sequence ID" value="GKH03288.1"/>
    <property type="molecule type" value="Genomic_DNA"/>
</dbReference>
<keyword evidence="1" id="KW-0436">Ligase</keyword>
<name>A0A413WTW8_9FIRM</name>
<dbReference type="RefSeq" id="WP_006776219.1">
    <property type="nucleotide sequence ID" value="NZ_BQNJ01000002.1"/>
</dbReference>
<dbReference type="PANTHER" id="PTHR43585">
    <property type="entry name" value="FUMIPYRROLE BIOSYNTHESIS PROTEIN C"/>
    <property type="match status" value="1"/>
</dbReference>
<evidence type="ECO:0000259" key="5">
    <source>
        <dbReference type="PROSITE" id="PS50975"/>
    </source>
</evidence>
<dbReference type="InterPro" id="IPR011761">
    <property type="entry name" value="ATP-grasp"/>
</dbReference>
<evidence type="ECO:0000313" key="7">
    <source>
        <dbReference type="EMBL" id="MUB66776.1"/>
    </source>
</evidence>
<keyword evidence="2 4" id="KW-0547">Nucleotide-binding</keyword>
<dbReference type="GO" id="GO:0005524">
    <property type="term" value="F:ATP binding"/>
    <property type="evidence" value="ECO:0007669"/>
    <property type="project" value="UniProtKB-UniRule"/>
</dbReference>
<dbReference type="Gene3D" id="3.40.50.20">
    <property type="match status" value="1"/>
</dbReference>
<evidence type="ECO:0000256" key="4">
    <source>
        <dbReference type="PROSITE-ProRule" id="PRU00409"/>
    </source>
</evidence>
<dbReference type="PANTHER" id="PTHR43585:SF2">
    <property type="entry name" value="ATP-GRASP ENZYME FSQD"/>
    <property type="match status" value="1"/>
</dbReference>
<dbReference type="Proteomes" id="UP001055091">
    <property type="component" value="Unassembled WGS sequence"/>
</dbReference>
<evidence type="ECO:0000313" key="6">
    <source>
        <dbReference type="EMBL" id="GKH03288.1"/>
    </source>
</evidence>
<dbReference type="SUPFAM" id="SSF56059">
    <property type="entry name" value="Glutathione synthetase ATP-binding domain-like"/>
    <property type="match status" value="1"/>
</dbReference>
<dbReference type="GO" id="GO:0016874">
    <property type="term" value="F:ligase activity"/>
    <property type="evidence" value="ECO:0007669"/>
    <property type="project" value="UniProtKB-KW"/>
</dbReference>
<dbReference type="InterPro" id="IPR013815">
    <property type="entry name" value="ATP_grasp_subdomain_1"/>
</dbReference>
<dbReference type="SMART" id="SM01209">
    <property type="entry name" value="GARS_A"/>
    <property type="match status" value="1"/>
</dbReference>
<comment type="caution">
    <text evidence="7">The sequence shown here is derived from an EMBL/GenBank/DDBJ whole genome shotgun (WGS) entry which is preliminary data.</text>
</comment>
<evidence type="ECO:0000256" key="3">
    <source>
        <dbReference type="ARBA" id="ARBA00022840"/>
    </source>
</evidence>
<dbReference type="EMBL" id="WNME01000033">
    <property type="protein sequence ID" value="MUB66776.1"/>
    <property type="molecule type" value="Genomic_DNA"/>
</dbReference>
<dbReference type="AlphaFoldDB" id="A0A413WTW8"/>
<accession>A0A413WTW8</accession>
<evidence type="ECO:0000256" key="2">
    <source>
        <dbReference type="ARBA" id="ARBA00022741"/>
    </source>
</evidence>
<dbReference type="Proteomes" id="UP000434223">
    <property type="component" value="Unassembled WGS sequence"/>
</dbReference>
<dbReference type="InterPro" id="IPR052032">
    <property type="entry name" value="ATP-dep_AA_Ligase"/>
</dbReference>
<organism evidence="7 8">
    <name type="scientific">Hungatella hathewayi</name>
    <dbReference type="NCBI Taxonomy" id="154046"/>
    <lineage>
        <taxon>Bacteria</taxon>
        <taxon>Bacillati</taxon>
        <taxon>Bacillota</taxon>
        <taxon>Clostridia</taxon>
        <taxon>Lachnospirales</taxon>
        <taxon>Lachnospiraceae</taxon>
        <taxon>Hungatella</taxon>
    </lineage>
</organism>
<protein>
    <submittedName>
        <fullName evidence="7">ATP-grasp domain-containing protein</fullName>
    </submittedName>
</protein>
<evidence type="ECO:0000313" key="8">
    <source>
        <dbReference type="Proteomes" id="UP000434223"/>
    </source>
</evidence>
<proteinExistence type="predicted"/>
<feature type="domain" description="ATP-grasp" evidence="5">
    <location>
        <begin position="110"/>
        <end position="303"/>
    </location>
</feature>
<dbReference type="Gene3D" id="3.30.1490.20">
    <property type="entry name" value="ATP-grasp fold, A domain"/>
    <property type="match status" value="1"/>
</dbReference>
<keyword evidence="3 4" id="KW-0067">ATP-binding</keyword>
<sequence length="396" mass="45170">MRRKKLLMLNASNSDVPLILAAREEGFYVITTTTMSDYIGHKYSDEYIYHDYMDFDGLVELCKEHIITAVSCGVSDGASFPASYLTDYFGWKGHDSYETIGKLHNKDEFKALAKRLKLRSPVSEGFDNIEGALAYTEKLTYPTIVKPVDLGGGQGISVVNNPQEYAKAVKVAISRSKIKRIVVEPYIVGTQHSFSSFLIDKKVVHYCTWDDLNYSDRFMVSKGSYPASYKNAEYIDKTICEEIEKIAAELNLVDGLLHLQFIVSNGAPYIIEVMRRAPGNWDTCLSSVASGVEWNKWIIRAEAGMDCHGFPMGRIQSGYWGYYCLLGSRNGEMKDIMLSEDIKKNIIRFDRWVDNGFKITDFKHQKLALFQFWFSSKEEMNQKMGIIDDLIQVEYK</sequence>
<dbReference type="GO" id="GO:0046872">
    <property type="term" value="F:metal ion binding"/>
    <property type="evidence" value="ECO:0007669"/>
    <property type="project" value="InterPro"/>
</dbReference>
<evidence type="ECO:0000256" key="1">
    <source>
        <dbReference type="ARBA" id="ARBA00022598"/>
    </source>
</evidence>